<dbReference type="PANTHER" id="PTHR11661">
    <property type="entry name" value="60S RIBOSOMAL PROTEIN L12"/>
    <property type="match status" value="1"/>
</dbReference>
<proteinExistence type="inferred from homology"/>
<accession>A0A847VDF5</accession>
<dbReference type="GO" id="GO:0070180">
    <property type="term" value="F:large ribosomal subunit rRNA binding"/>
    <property type="evidence" value="ECO:0007669"/>
    <property type="project" value="UniProtKB-UniRule"/>
</dbReference>
<evidence type="ECO:0000313" key="11">
    <source>
        <dbReference type="EMBL" id="NLZ24548.1"/>
    </source>
</evidence>
<evidence type="ECO:0000256" key="3">
    <source>
        <dbReference type="ARBA" id="ARBA00022884"/>
    </source>
</evidence>
<keyword evidence="2 6" id="KW-0699">rRNA-binding</keyword>
<dbReference type="InterPro" id="IPR000911">
    <property type="entry name" value="Ribosomal_uL11"/>
</dbReference>
<evidence type="ECO:0000256" key="2">
    <source>
        <dbReference type="ARBA" id="ARBA00022730"/>
    </source>
</evidence>
<comment type="caution">
    <text evidence="11">The sequence shown here is derived from an EMBL/GenBank/DDBJ whole genome shotgun (WGS) entry which is preliminary data.</text>
</comment>
<dbReference type="Gene3D" id="1.10.10.250">
    <property type="entry name" value="Ribosomal protein L11, C-terminal domain"/>
    <property type="match status" value="1"/>
</dbReference>
<dbReference type="InterPro" id="IPR020785">
    <property type="entry name" value="Ribosomal_uL11_CS"/>
</dbReference>
<dbReference type="Pfam" id="PF03946">
    <property type="entry name" value="Ribosomal_L11_N"/>
    <property type="match status" value="1"/>
</dbReference>
<dbReference type="Proteomes" id="UP000564033">
    <property type="component" value="Unassembled WGS sequence"/>
</dbReference>
<dbReference type="SUPFAM" id="SSF46906">
    <property type="entry name" value="Ribosomal protein L11, C-terminal domain"/>
    <property type="match status" value="1"/>
</dbReference>
<dbReference type="InterPro" id="IPR036796">
    <property type="entry name" value="Ribosomal_uL11_N_sf"/>
</dbReference>
<dbReference type="InterPro" id="IPR036769">
    <property type="entry name" value="Ribosomal_uL11_C_sf"/>
</dbReference>
<comment type="subunit">
    <text evidence="6">Part of the ribosomal stalk of the 50S ribosomal subunit. Interacts with L10 and the large rRNA to form the base of the stalk. L10 forms an elongated spine to which L12 dimers bind in a sequential fashion forming a multimeric L10(L12)X complex.</text>
</comment>
<dbReference type="Gene3D" id="3.30.1550.10">
    <property type="entry name" value="Ribosomal protein L11/L12, N-terminal domain"/>
    <property type="match status" value="1"/>
</dbReference>
<organism evidence="11 12">
    <name type="scientific">Candidatus Dojkabacteria bacterium</name>
    <dbReference type="NCBI Taxonomy" id="2099670"/>
    <lineage>
        <taxon>Bacteria</taxon>
        <taxon>Candidatus Dojkabacteria</taxon>
    </lineage>
</organism>
<comment type="similarity">
    <text evidence="1 6 7">Belongs to the universal ribosomal protein uL11 family.</text>
</comment>
<dbReference type="InterPro" id="IPR020783">
    <property type="entry name" value="Ribosomal_uL11_C"/>
</dbReference>
<dbReference type="InterPro" id="IPR006519">
    <property type="entry name" value="Ribosomal_uL11_bac-typ"/>
</dbReference>
<keyword evidence="4 6" id="KW-0689">Ribosomal protein</keyword>
<comment type="function">
    <text evidence="6 8">Forms part of the ribosomal stalk which helps the ribosome interact with GTP-bound translation factors.</text>
</comment>
<dbReference type="InterPro" id="IPR020784">
    <property type="entry name" value="Ribosomal_uL11_N"/>
</dbReference>
<evidence type="ECO:0000256" key="5">
    <source>
        <dbReference type="ARBA" id="ARBA00023274"/>
    </source>
</evidence>
<protein>
    <recommendedName>
        <fullName evidence="6">Large ribosomal subunit protein uL11</fullName>
    </recommendedName>
</protein>
<dbReference type="CDD" id="cd00349">
    <property type="entry name" value="Ribosomal_L11"/>
    <property type="match status" value="1"/>
</dbReference>
<evidence type="ECO:0000256" key="6">
    <source>
        <dbReference type="HAMAP-Rule" id="MF_00736"/>
    </source>
</evidence>
<feature type="domain" description="Large ribosomal subunit protein uL11 N-terminal" evidence="10">
    <location>
        <begin position="9"/>
        <end position="66"/>
    </location>
</feature>
<feature type="domain" description="Large ribosomal subunit protein uL11 C-terminal" evidence="9">
    <location>
        <begin position="71"/>
        <end position="139"/>
    </location>
</feature>
<dbReference type="PROSITE" id="PS00359">
    <property type="entry name" value="RIBOSOMAL_L11"/>
    <property type="match status" value="1"/>
</dbReference>
<keyword evidence="3 6" id="KW-0694">RNA-binding</keyword>
<keyword evidence="5 6" id="KW-0687">Ribonucleoprotein</keyword>
<evidence type="ECO:0000256" key="1">
    <source>
        <dbReference type="ARBA" id="ARBA00010537"/>
    </source>
</evidence>
<comment type="PTM">
    <text evidence="6 8">One or more lysine residues are methylated.</text>
</comment>
<dbReference type="EMBL" id="JAAZIL010000054">
    <property type="protein sequence ID" value="NLZ24548.1"/>
    <property type="molecule type" value="Genomic_DNA"/>
</dbReference>
<keyword evidence="6 8" id="KW-0488">Methylation</keyword>
<dbReference type="GO" id="GO:0022625">
    <property type="term" value="C:cytosolic large ribosomal subunit"/>
    <property type="evidence" value="ECO:0007669"/>
    <property type="project" value="TreeGrafter"/>
</dbReference>
<reference evidence="11 12" key="1">
    <citation type="journal article" date="2020" name="Biotechnol. Biofuels">
        <title>New insights from the biogas microbiome by comprehensive genome-resolved metagenomics of nearly 1600 species originating from multiple anaerobic digesters.</title>
        <authorList>
            <person name="Campanaro S."/>
            <person name="Treu L."/>
            <person name="Rodriguez-R L.M."/>
            <person name="Kovalovszki A."/>
            <person name="Ziels R.M."/>
            <person name="Maus I."/>
            <person name="Zhu X."/>
            <person name="Kougias P.G."/>
            <person name="Basile A."/>
            <person name="Luo G."/>
            <person name="Schluter A."/>
            <person name="Konstantinidis K.T."/>
            <person name="Angelidaki I."/>
        </authorList>
    </citation>
    <scope>NUCLEOTIDE SEQUENCE [LARGE SCALE GENOMIC DNA]</scope>
    <source>
        <strain evidence="11">AS19jrsBPTG_9</strain>
    </source>
</reference>
<dbReference type="PANTHER" id="PTHR11661:SF1">
    <property type="entry name" value="LARGE RIBOSOMAL SUBUNIT PROTEIN UL11M"/>
    <property type="match status" value="1"/>
</dbReference>
<evidence type="ECO:0000259" key="10">
    <source>
        <dbReference type="Pfam" id="PF03946"/>
    </source>
</evidence>
<evidence type="ECO:0000259" key="9">
    <source>
        <dbReference type="Pfam" id="PF00298"/>
    </source>
</evidence>
<dbReference type="AlphaFoldDB" id="A0A847VDF5"/>
<evidence type="ECO:0000256" key="7">
    <source>
        <dbReference type="RuleBase" id="RU003978"/>
    </source>
</evidence>
<evidence type="ECO:0000256" key="8">
    <source>
        <dbReference type="RuleBase" id="RU003979"/>
    </source>
</evidence>
<sequence length="141" mass="15381">MAKPIKAVIKITIPAGQATPAPPIGPTLAPFGISTQEFCSQFNEKTRNDNGILTPAVITIYEDRTFDFITKTPPTSELIRRELKIKKGSGKPNLEKVGKLTKEQIKRIVDIKIPDLNTTDPAQAEKIVAGTAKQMGIEVEV</sequence>
<dbReference type="Pfam" id="PF00298">
    <property type="entry name" value="Ribosomal_L11"/>
    <property type="match status" value="1"/>
</dbReference>
<dbReference type="SUPFAM" id="SSF54747">
    <property type="entry name" value="Ribosomal L11/L12e N-terminal domain"/>
    <property type="match status" value="1"/>
</dbReference>
<name>A0A847VDF5_9BACT</name>
<dbReference type="NCBIfam" id="TIGR01632">
    <property type="entry name" value="L11_bact"/>
    <property type="match status" value="1"/>
</dbReference>
<gene>
    <name evidence="6 11" type="primary">rplK</name>
    <name evidence="11" type="ORF">GX888_02280</name>
</gene>
<dbReference type="GO" id="GO:0003735">
    <property type="term" value="F:structural constituent of ribosome"/>
    <property type="evidence" value="ECO:0007669"/>
    <property type="project" value="InterPro"/>
</dbReference>
<evidence type="ECO:0000256" key="4">
    <source>
        <dbReference type="ARBA" id="ARBA00022980"/>
    </source>
</evidence>
<evidence type="ECO:0000313" key="12">
    <source>
        <dbReference type="Proteomes" id="UP000564033"/>
    </source>
</evidence>
<dbReference type="GO" id="GO:0006412">
    <property type="term" value="P:translation"/>
    <property type="evidence" value="ECO:0007669"/>
    <property type="project" value="UniProtKB-UniRule"/>
</dbReference>
<dbReference type="HAMAP" id="MF_00736">
    <property type="entry name" value="Ribosomal_uL11"/>
    <property type="match status" value="1"/>
</dbReference>
<dbReference type="SMART" id="SM00649">
    <property type="entry name" value="RL11"/>
    <property type="match status" value="1"/>
</dbReference>